<dbReference type="InterPro" id="IPR010921">
    <property type="entry name" value="Trp_repressor/repl_initiator"/>
</dbReference>
<keyword evidence="1" id="KW-0963">Cytoplasm</keyword>
<feature type="compositionally biased region" description="Basic residues" evidence="9">
    <location>
        <begin position="134"/>
        <end position="145"/>
    </location>
</feature>
<dbReference type="GO" id="GO:0003688">
    <property type="term" value="F:DNA replication origin binding"/>
    <property type="evidence" value="ECO:0007669"/>
    <property type="project" value="TreeGrafter"/>
</dbReference>
<dbReference type="SMART" id="SM00382">
    <property type="entry name" value="AAA"/>
    <property type="match status" value="1"/>
</dbReference>
<evidence type="ECO:0000256" key="5">
    <source>
        <dbReference type="ARBA" id="ARBA00023121"/>
    </source>
</evidence>
<dbReference type="AlphaFoldDB" id="A0A5C6CWF0"/>
<dbReference type="Gene3D" id="3.40.50.300">
    <property type="entry name" value="P-loop containing nucleotide triphosphate hydrolases"/>
    <property type="match status" value="1"/>
</dbReference>
<evidence type="ECO:0000313" key="12">
    <source>
        <dbReference type="EMBL" id="TWU27306.1"/>
    </source>
</evidence>
<feature type="domain" description="Chromosomal replication initiator DnaA C-terminal" evidence="11">
    <location>
        <begin position="389"/>
        <end position="458"/>
    </location>
</feature>
<comment type="caution">
    <text evidence="12">The sequence shown here is derived from an EMBL/GenBank/DDBJ whole genome shotgun (WGS) entry which is preliminary data.</text>
</comment>
<gene>
    <name evidence="12" type="primary">dnaA_2</name>
    <name evidence="12" type="ORF">Pla144_20780</name>
</gene>
<dbReference type="InterPro" id="IPR013159">
    <property type="entry name" value="DnaA_C"/>
</dbReference>
<dbReference type="SMART" id="SM00760">
    <property type="entry name" value="Bac_DnaA_C"/>
    <property type="match status" value="1"/>
</dbReference>
<dbReference type="GO" id="GO:0008289">
    <property type="term" value="F:lipid binding"/>
    <property type="evidence" value="ECO:0007669"/>
    <property type="project" value="UniProtKB-KW"/>
</dbReference>
<keyword evidence="3 7" id="KW-0547">Nucleotide-binding</keyword>
<dbReference type="GO" id="GO:0006275">
    <property type="term" value="P:regulation of DNA replication"/>
    <property type="evidence" value="ECO:0007669"/>
    <property type="project" value="InterPro"/>
</dbReference>
<evidence type="ECO:0000256" key="4">
    <source>
        <dbReference type="ARBA" id="ARBA00022840"/>
    </source>
</evidence>
<accession>A0A5C6CWF0</accession>
<evidence type="ECO:0000256" key="8">
    <source>
        <dbReference type="RuleBase" id="RU004227"/>
    </source>
</evidence>
<reference evidence="12 13" key="1">
    <citation type="submission" date="2019-02" db="EMBL/GenBank/DDBJ databases">
        <title>Deep-cultivation of Planctomycetes and their phenomic and genomic characterization uncovers novel biology.</title>
        <authorList>
            <person name="Wiegand S."/>
            <person name="Jogler M."/>
            <person name="Boedeker C."/>
            <person name="Pinto D."/>
            <person name="Vollmers J."/>
            <person name="Rivas-Marin E."/>
            <person name="Kohn T."/>
            <person name="Peeters S.H."/>
            <person name="Heuer A."/>
            <person name="Rast P."/>
            <person name="Oberbeckmann S."/>
            <person name="Bunk B."/>
            <person name="Jeske O."/>
            <person name="Meyerdierks A."/>
            <person name="Storesund J.E."/>
            <person name="Kallscheuer N."/>
            <person name="Luecker S."/>
            <person name="Lage O.M."/>
            <person name="Pohl T."/>
            <person name="Merkel B.J."/>
            <person name="Hornburger P."/>
            <person name="Mueller R.-W."/>
            <person name="Bruemmer F."/>
            <person name="Labrenz M."/>
            <person name="Spormann A.M."/>
            <person name="Op Den Camp H."/>
            <person name="Overmann J."/>
            <person name="Amann R."/>
            <person name="Jetten M.S.M."/>
            <person name="Mascher T."/>
            <person name="Medema M.H."/>
            <person name="Devos D.P."/>
            <person name="Kaster A.-K."/>
            <person name="Ovreas L."/>
            <person name="Rohde M."/>
            <person name="Galperin M.Y."/>
            <person name="Jogler C."/>
        </authorList>
    </citation>
    <scope>NUCLEOTIDE SEQUENCE [LARGE SCALE GENOMIC DNA]</scope>
    <source>
        <strain evidence="12 13">Pla144</strain>
    </source>
</reference>
<proteinExistence type="inferred from homology"/>
<dbReference type="GO" id="GO:0005524">
    <property type="term" value="F:ATP binding"/>
    <property type="evidence" value="ECO:0007669"/>
    <property type="project" value="UniProtKB-KW"/>
</dbReference>
<organism evidence="12 13">
    <name type="scientific">Bythopirellula polymerisocia</name>
    <dbReference type="NCBI Taxonomy" id="2528003"/>
    <lineage>
        <taxon>Bacteria</taxon>
        <taxon>Pseudomonadati</taxon>
        <taxon>Planctomycetota</taxon>
        <taxon>Planctomycetia</taxon>
        <taxon>Pirellulales</taxon>
        <taxon>Lacipirellulaceae</taxon>
        <taxon>Bythopirellula</taxon>
    </lineage>
</organism>
<keyword evidence="2 7" id="KW-0235">DNA replication</keyword>
<name>A0A5C6CWF0_9BACT</name>
<dbReference type="PRINTS" id="PR00051">
    <property type="entry name" value="DNAA"/>
</dbReference>
<dbReference type="Pfam" id="PF00308">
    <property type="entry name" value="Bac_DnaA"/>
    <property type="match status" value="1"/>
</dbReference>
<dbReference type="GO" id="GO:0005886">
    <property type="term" value="C:plasma membrane"/>
    <property type="evidence" value="ECO:0007669"/>
    <property type="project" value="TreeGrafter"/>
</dbReference>
<dbReference type="InterPro" id="IPR027417">
    <property type="entry name" value="P-loop_NTPase"/>
</dbReference>
<dbReference type="Gene3D" id="3.30.300.180">
    <property type="match status" value="1"/>
</dbReference>
<dbReference type="PANTHER" id="PTHR30050">
    <property type="entry name" value="CHROMOSOMAL REPLICATION INITIATOR PROTEIN DNAA"/>
    <property type="match status" value="1"/>
</dbReference>
<dbReference type="Gene3D" id="1.10.8.60">
    <property type="match status" value="1"/>
</dbReference>
<evidence type="ECO:0000256" key="9">
    <source>
        <dbReference type="SAM" id="MobiDB-lite"/>
    </source>
</evidence>
<keyword evidence="13" id="KW-1185">Reference proteome</keyword>
<dbReference type="EMBL" id="SJPS01000003">
    <property type="protein sequence ID" value="TWU27306.1"/>
    <property type="molecule type" value="Genomic_DNA"/>
</dbReference>
<evidence type="ECO:0000256" key="7">
    <source>
        <dbReference type="RuleBase" id="RU000577"/>
    </source>
</evidence>
<keyword evidence="5" id="KW-0446">Lipid-binding</keyword>
<dbReference type="PANTHER" id="PTHR30050:SF2">
    <property type="entry name" value="CHROMOSOMAL REPLICATION INITIATOR PROTEIN DNAA"/>
    <property type="match status" value="1"/>
</dbReference>
<dbReference type="GO" id="GO:0006270">
    <property type="term" value="P:DNA replication initiation"/>
    <property type="evidence" value="ECO:0007669"/>
    <property type="project" value="InterPro"/>
</dbReference>
<dbReference type="InterPro" id="IPR003593">
    <property type="entry name" value="AAA+_ATPase"/>
</dbReference>
<feature type="region of interest" description="Disordered" evidence="9">
    <location>
        <begin position="128"/>
        <end position="149"/>
    </location>
</feature>
<dbReference type="InterPro" id="IPR020591">
    <property type="entry name" value="Chromosome_initiator_DnaA-like"/>
</dbReference>
<evidence type="ECO:0000256" key="1">
    <source>
        <dbReference type="ARBA" id="ARBA00022490"/>
    </source>
</evidence>
<dbReference type="CDD" id="cd06571">
    <property type="entry name" value="Bac_DnaA_C"/>
    <property type="match status" value="1"/>
</dbReference>
<dbReference type="SUPFAM" id="SSF52540">
    <property type="entry name" value="P-loop containing nucleoside triphosphate hydrolases"/>
    <property type="match status" value="1"/>
</dbReference>
<evidence type="ECO:0000256" key="2">
    <source>
        <dbReference type="ARBA" id="ARBA00022705"/>
    </source>
</evidence>
<evidence type="ECO:0000259" key="11">
    <source>
        <dbReference type="SMART" id="SM00760"/>
    </source>
</evidence>
<dbReference type="InterPro" id="IPR013317">
    <property type="entry name" value="DnaA_dom"/>
</dbReference>
<dbReference type="SUPFAM" id="SSF48295">
    <property type="entry name" value="TrpR-like"/>
    <property type="match status" value="1"/>
</dbReference>
<dbReference type="OrthoDB" id="9807019at2"/>
<feature type="domain" description="AAA+ ATPase" evidence="10">
    <location>
        <begin position="174"/>
        <end position="306"/>
    </location>
</feature>
<dbReference type="CDD" id="cd00009">
    <property type="entry name" value="AAA"/>
    <property type="match status" value="1"/>
</dbReference>
<comment type="function">
    <text evidence="7">Plays an essential role in the initiation and regulation of chromosomal replication. ATP-DnaA binds to the origin of replication (oriC) to initiate formation of the DNA replication initiation complex once per cell cycle. Binds the DnaA box (a 9 base pair repeat at the origin) and separates the double-stranded (ds)DNA. Forms a right-handed helical filament on oriC DNA; dsDNA binds to the exterior of the filament while single-stranded (ss)DNA is stabiized in the filament's interior. The ATP-DnaA-oriC complex binds and stabilizes one strand of the AT-rich DNA unwinding element (DUE), permitting loading of DNA polymerase. After initiation quickly degrades to an ADP-DnaA complex that is not apt for DNA replication. Binds acidic phospholipids.</text>
</comment>
<dbReference type="Pfam" id="PF08299">
    <property type="entry name" value="Bac_DnaA_C"/>
    <property type="match status" value="1"/>
</dbReference>
<evidence type="ECO:0000259" key="10">
    <source>
        <dbReference type="SMART" id="SM00382"/>
    </source>
</evidence>
<evidence type="ECO:0000256" key="3">
    <source>
        <dbReference type="ARBA" id="ARBA00022741"/>
    </source>
</evidence>
<keyword evidence="6 7" id="KW-0238">DNA-binding</keyword>
<keyword evidence="4 7" id="KW-0067">ATP-binding</keyword>
<dbReference type="RefSeq" id="WP_146450531.1">
    <property type="nucleotide sequence ID" value="NZ_SJPS01000003.1"/>
</dbReference>
<sequence>MEDSDRLSAVRTELVNRLGRQRYDLWIGPQTTLEFSKDTLRVGCPTTFEVQFVRRRLHPHLVEGSSLIAGKEFAVEYFVRPAPPAELNCEQPIQLQQQLFDSEHNSNGDPPKSSQLAETAIQDCFPAATTCKSPPRRKPTSKKPSKSTFAEFVSGPCNELALRTAKTVTGRLGHYGPLLLYGPPGVGKTHLQHAILQEVRSRTPRIRAVRLTAEQFTSEFLEALNGRTSPSFRHKYRSVDLLLIDDIQFLVGKRATLEELLITIDSLQERGKQVVLTSAGSPSELQKLSPELATKVSGGLAIPIELPDYSTRLALVRQFLSQMHPVIGMAIDGEVASLIANQIAGSARQLRGAINRLIVTSEALGRPLTSDLARTVLAEYVQQITPAVRLSDIQQAVCDVFQVDPSSLKSKSKTRTVAEPRMVAMWLACTLTRSALGEISEYFGRRSHSTVISAQRRIDKMVSQGTSISVANRSCKVEEAIRQVRAALRIA</sequence>
<comment type="similarity">
    <text evidence="8">Belongs to the DnaA family.</text>
</comment>
<protein>
    <recommendedName>
        <fullName evidence="7">Chromosomal replication initiator protein DnaA</fullName>
    </recommendedName>
</protein>
<dbReference type="Proteomes" id="UP000318437">
    <property type="component" value="Unassembled WGS sequence"/>
</dbReference>
<dbReference type="InterPro" id="IPR038454">
    <property type="entry name" value="DnaA_N_sf"/>
</dbReference>
<dbReference type="Gene3D" id="1.10.1750.10">
    <property type="match status" value="1"/>
</dbReference>
<evidence type="ECO:0000256" key="6">
    <source>
        <dbReference type="ARBA" id="ARBA00023125"/>
    </source>
</evidence>
<evidence type="ECO:0000313" key="13">
    <source>
        <dbReference type="Proteomes" id="UP000318437"/>
    </source>
</evidence>